<dbReference type="RefSeq" id="WP_236405341.1">
    <property type="nucleotide sequence ID" value="NZ_JAKJHZ010000014.1"/>
</dbReference>
<evidence type="ECO:0000259" key="5">
    <source>
        <dbReference type="Pfam" id="PF00850"/>
    </source>
</evidence>
<dbReference type="Proteomes" id="UP001201161">
    <property type="component" value="Unassembled WGS sequence"/>
</dbReference>
<comment type="similarity">
    <text evidence="2">Belongs to the histone deacetylase family.</text>
</comment>
<keyword evidence="4" id="KW-0006">Acetoin catabolism</keyword>
<sequence>MECAGPTSFVFDPTLTDYNFGPAHPMSPVRVDLTMRLAEELGVLAGIKRVDAPMATDEQILTVHDQALLDAVTRCGTEPGQESPEHGLGTDDDPVFKDMHIASAHVVGASLEAVRQVWSGESLHSVNIAGGLHHAMPDRASGFCIYNDVAVGIKQLLADGAERVAYVDVDVHHGDGVEAIFWDDPRVLTISLHETGQMLFPGTGFPTDTGGDGAEGTAVNVALPPGTSDAGWLRAFHAVVPPLLREFAPDVLVTQHGCDSHMDDPLAHMMLSVDGQRAAYLALHDLAHEVAGGRWVVTGGGGYSVVDVVPRAWAHLLAIASGQPIDPATPTPPQWRAHVEQVLGATAPHRMTDGRTPAFRDWADGYDPDSWLDRAINATRTEVFPLHGLDPLP</sequence>
<evidence type="ECO:0000256" key="2">
    <source>
        <dbReference type="ARBA" id="ARBA00005947"/>
    </source>
</evidence>
<dbReference type="PANTHER" id="PTHR10625">
    <property type="entry name" value="HISTONE DEACETYLASE HDAC1-RELATED"/>
    <property type="match status" value="1"/>
</dbReference>
<dbReference type="EMBL" id="JAKJHZ010000014">
    <property type="protein sequence ID" value="MCF6380042.1"/>
    <property type="molecule type" value="Genomic_DNA"/>
</dbReference>
<dbReference type="CDD" id="cd09994">
    <property type="entry name" value="HDAC_AcuC_like"/>
    <property type="match status" value="1"/>
</dbReference>
<feature type="domain" description="Histone deacetylase" evidence="5">
    <location>
        <begin position="24"/>
        <end position="318"/>
    </location>
</feature>
<comment type="pathway">
    <text evidence="1">Ketone degradation; acetoin degradation.</text>
</comment>
<name>A0ABS9HFW8_9ACTN</name>
<evidence type="ECO:0000313" key="7">
    <source>
        <dbReference type="Proteomes" id="UP001201161"/>
    </source>
</evidence>
<dbReference type="Pfam" id="PF00850">
    <property type="entry name" value="Hist_deacetyl"/>
    <property type="match status" value="1"/>
</dbReference>
<evidence type="ECO:0000256" key="4">
    <source>
        <dbReference type="ARBA" id="ARBA00022627"/>
    </source>
</evidence>
<protein>
    <recommendedName>
        <fullName evidence="3">Acetoin utilization protein AcuC</fullName>
    </recommendedName>
</protein>
<accession>A0ABS9HFW8</accession>
<dbReference type="InterPro" id="IPR003085">
    <property type="entry name" value="AcuC"/>
</dbReference>
<organism evidence="6 7">
    <name type="scientific">Nocardioides potassii</name>
    <dbReference type="NCBI Taxonomy" id="2911371"/>
    <lineage>
        <taxon>Bacteria</taxon>
        <taxon>Bacillati</taxon>
        <taxon>Actinomycetota</taxon>
        <taxon>Actinomycetes</taxon>
        <taxon>Propionibacteriales</taxon>
        <taxon>Nocardioidaceae</taxon>
        <taxon>Nocardioides</taxon>
    </lineage>
</organism>
<evidence type="ECO:0000256" key="1">
    <source>
        <dbReference type="ARBA" id="ARBA00005101"/>
    </source>
</evidence>
<dbReference type="InterPro" id="IPR023696">
    <property type="entry name" value="Ureohydrolase_dom_sf"/>
</dbReference>
<gene>
    <name evidence="6" type="ORF">L2K70_20700</name>
</gene>
<dbReference type="Gene3D" id="3.40.800.20">
    <property type="entry name" value="Histone deacetylase domain"/>
    <property type="match status" value="1"/>
</dbReference>
<dbReference type="PRINTS" id="PR01270">
    <property type="entry name" value="HDASUPER"/>
</dbReference>
<proteinExistence type="inferred from homology"/>
<dbReference type="SUPFAM" id="SSF52768">
    <property type="entry name" value="Arginase/deacetylase"/>
    <property type="match status" value="1"/>
</dbReference>
<dbReference type="InterPro" id="IPR037138">
    <property type="entry name" value="His_deacetylse_dom_sf"/>
</dbReference>
<dbReference type="PANTHER" id="PTHR10625:SF10">
    <property type="entry name" value="HISTONE DEACETYLASE HDAC1"/>
    <property type="match status" value="1"/>
</dbReference>
<dbReference type="InterPro" id="IPR023801">
    <property type="entry name" value="His_deacetylse_dom"/>
</dbReference>
<evidence type="ECO:0000313" key="6">
    <source>
        <dbReference type="EMBL" id="MCF6380042.1"/>
    </source>
</evidence>
<dbReference type="InterPro" id="IPR000286">
    <property type="entry name" value="HDACs"/>
</dbReference>
<keyword evidence="7" id="KW-1185">Reference proteome</keyword>
<comment type="caution">
    <text evidence="6">The sequence shown here is derived from an EMBL/GenBank/DDBJ whole genome shotgun (WGS) entry which is preliminary data.</text>
</comment>
<evidence type="ECO:0000256" key="3">
    <source>
        <dbReference type="ARBA" id="ARBA00020218"/>
    </source>
</evidence>
<reference evidence="6 7" key="1">
    <citation type="submission" date="2022-01" db="EMBL/GenBank/DDBJ databases">
        <title>Nocardioides sp. nov., an actinomycete isolated from mining soil.</title>
        <authorList>
            <person name="Liu L."/>
        </authorList>
    </citation>
    <scope>NUCLEOTIDE SEQUENCE [LARGE SCALE GENOMIC DNA]</scope>
    <source>
        <strain evidence="6 7">KLBMP 9356</strain>
    </source>
</reference>
<dbReference type="PRINTS" id="PR01272">
    <property type="entry name" value="ACUCPROTEIN"/>
</dbReference>